<name>K0SVA9_THAOC</name>
<evidence type="ECO:0000313" key="1">
    <source>
        <dbReference type="EMBL" id="EJK68899.1"/>
    </source>
</evidence>
<accession>K0SVA9</accession>
<dbReference type="AlphaFoldDB" id="K0SVA9"/>
<gene>
    <name evidence="1" type="ORF">THAOC_09889</name>
</gene>
<dbReference type="EMBL" id="AGNL01010714">
    <property type="protein sequence ID" value="EJK68899.1"/>
    <property type="molecule type" value="Genomic_DNA"/>
</dbReference>
<protein>
    <submittedName>
        <fullName evidence="1">Uncharacterized protein</fullName>
    </submittedName>
</protein>
<reference evidence="1 2" key="1">
    <citation type="journal article" date="2012" name="Genome Biol.">
        <title>Genome and low-iron response of an oceanic diatom adapted to chronic iron limitation.</title>
        <authorList>
            <person name="Lommer M."/>
            <person name="Specht M."/>
            <person name="Roy A.S."/>
            <person name="Kraemer L."/>
            <person name="Andreson R."/>
            <person name="Gutowska M.A."/>
            <person name="Wolf J."/>
            <person name="Bergner S.V."/>
            <person name="Schilhabel M.B."/>
            <person name="Klostermeier U.C."/>
            <person name="Beiko R.G."/>
            <person name="Rosenstiel P."/>
            <person name="Hippler M."/>
            <person name="Laroche J."/>
        </authorList>
    </citation>
    <scope>NUCLEOTIDE SEQUENCE [LARGE SCALE GENOMIC DNA]</scope>
    <source>
        <strain evidence="1 2">CCMP1005</strain>
    </source>
</reference>
<organism evidence="1 2">
    <name type="scientific">Thalassiosira oceanica</name>
    <name type="common">Marine diatom</name>
    <dbReference type="NCBI Taxonomy" id="159749"/>
    <lineage>
        <taxon>Eukaryota</taxon>
        <taxon>Sar</taxon>
        <taxon>Stramenopiles</taxon>
        <taxon>Ochrophyta</taxon>
        <taxon>Bacillariophyta</taxon>
        <taxon>Coscinodiscophyceae</taxon>
        <taxon>Thalassiosirophycidae</taxon>
        <taxon>Thalassiosirales</taxon>
        <taxon>Thalassiosiraceae</taxon>
        <taxon>Thalassiosira</taxon>
    </lineage>
</organism>
<evidence type="ECO:0000313" key="2">
    <source>
        <dbReference type="Proteomes" id="UP000266841"/>
    </source>
</evidence>
<sequence>MTVSRVTTSSLLIPRVMFLPDDSSPRIASPRCYPAGSQLGEPVGRSNSKFVSLVRNRNPTLVVNPFPAPPLRPATHARVPWCYGCKCRHITFRVLANAVEFEKHPKYVLSSAAPDGSEIRPPKIVDLLARAYIKRSTNSSVTFYLMNMGPPELLYRNGRAILRLKQ</sequence>
<keyword evidence="2" id="KW-1185">Reference proteome</keyword>
<comment type="caution">
    <text evidence="1">The sequence shown here is derived from an EMBL/GenBank/DDBJ whole genome shotgun (WGS) entry which is preliminary data.</text>
</comment>
<dbReference type="Proteomes" id="UP000266841">
    <property type="component" value="Unassembled WGS sequence"/>
</dbReference>
<proteinExistence type="predicted"/>